<feature type="compositionally biased region" description="Basic residues" evidence="12">
    <location>
        <begin position="129"/>
        <end position="139"/>
    </location>
</feature>
<evidence type="ECO:0000256" key="5">
    <source>
        <dbReference type="ARBA" id="ARBA00022707"/>
    </source>
</evidence>
<keyword evidence="5" id="KW-0519">Myristate</keyword>
<evidence type="ECO:0000256" key="2">
    <source>
        <dbReference type="ARBA" id="ARBA00004635"/>
    </source>
</evidence>
<dbReference type="GO" id="GO:0005737">
    <property type="term" value="C:cytoplasm"/>
    <property type="evidence" value="ECO:0007669"/>
    <property type="project" value="TreeGrafter"/>
</dbReference>
<evidence type="ECO:0000313" key="14">
    <source>
        <dbReference type="Proteomes" id="UP001205998"/>
    </source>
</evidence>
<protein>
    <recommendedName>
        <fullName evidence="11">Myristoylated alanine-rich C-kinase substrate</fullName>
    </recommendedName>
</protein>
<keyword evidence="14" id="KW-1185">Reference proteome</keyword>
<dbReference type="GO" id="GO:0007015">
    <property type="term" value="P:actin filament organization"/>
    <property type="evidence" value="ECO:0007669"/>
    <property type="project" value="TreeGrafter"/>
</dbReference>
<comment type="subcellular location">
    <subcellularLocation>
        <location evidence="1">Cytoplasm</location>
        <location evidence="1">Cytoskeleton</location>
    </subcellularLocation>
    <subcellularLocation>
        <location evidence="2">Membrane</location>
        <topology evidence="2">Lipid-anchor</topology>
    </subcellularLocation>
</comment>
<feature type="compositionally biased region" description="Polar residues" evidence="12">
    <location>
        <begin position="48"/>
        <end position="62"/>
    </location>
</feature>
<evidence type="ECO:0000256" key="11">
    <source>
        <dbReference type="ARBA" id="ARBA00039440"/>
    </source>
</evidence>
<keyword evidence="13" id="KW-0418">Kinase</keyword>
<feature type="compositionally biased region" description="Basic and acidic residues" evidence="12">
    <location>
        <begin position="164"/>
        <end position="179"/>
    </location>
</feature>
<keyword evidence="7" id="KW-0472">Membrane</keyword>
<dbReference type="GO" id="GO:0032432">
    <property type="term" value="C:actin filament bundle"/>
    <property type="evidence" value="ECO:0007669"/>
    <property type="project" value="TreeGrafter"/>
</dbReference>
<accession>A0AAD5A6C8</accession>
<gene>
    <name evidence="13" type="ORF">C0J50_1562</name>
</gene>
<dbReference type="EMBL" id="MU570271">
    <property type="protein sequence ID" value="KAI5610823.1"/>
    <property type="molecule type" value="Genomic_DNA"/>
</dbReference>
<dbReference type="PRINTS" id="PR00963">
    <property type="entry name" value="MARCKS"/>
</dbReference>
<dbReference type="GO" id="GO:0005886">
    <property type="term" value="C:plasma membrane"/>
    <property type="evidence" value="ECO:0007669"/>
    <property type="project" value="TreeGrafter"/>
</dbReference>
<feature type="compositionally biased region" description="Basic and acidic residues" evidence="12">
    <location>
        <begin position="199"/>
        <end position="219"/>
    </location>
</feature>
<dbReference type="PANTHER" id="PTHR14353:SF9">
    <property type="entry name" value="MYRISTOYLATED ALANINE-RICH C-KINASE SUBSTRATE"/>
    <property type="match status" value="1"/>
</dbReference>
<proteinExistence type="inferred from homology"/>
<feature type="compositionally biased region" description="Low complexity" evidence="12">
    <location>
        <begin position="116"/>
        <end position="126"/>
    </location>
</feature>
<dbReference type="GO" id="GO:0007417">
    <property type="term" value="P:central nervous system development"/>
    <property type="evidence" value="ECO:0007669"/>
    <property type="project" value="TreeGrafter"/>
</dbReference>
<dbReference type="GO" id="GO:0005516">
    <property type="term" value="F:calmodulin binding"/>
    <property type="evidence" value="ECO:0007669"/>
    <property type="project" value="UniProtKB-KW"/>
</dbReference>
<comment type="similarity">
    <text evidence="3">Belongs to the MARCKS family.</text>
</comment>
<evidence type="ECO:0000256" key="3">
    <source>
        <dbReference type="ARBA" id="ARBA00006456"/>
    </source>
</evidence>
<keyword evidence="10" id="KW-0449">Lipoprotein</keyword>
<keyword evidence="8" id="KW-0009">Actin-binding</keyword>
<dbReference type="InterPro" id="IPR002101">
    <property type="entry name" value="MARCKS"/>
</dbReference>
<keyword evidence="4" id="KW-0963">Cytoplasm</keyword>
<feature type="region of interest" description="Disordered" evidence="12">
    <location>
        <begin position="29"/>
        <end position="228"/>
    </location>
</feature>
<evidence type="ECO:0000256" key="9">
    <source>
        <dbReference type="ARBA" id="ARBA00023212"/>
    </source>
</evidence>
<dbReference type="Proteomes" id="UP001205998">
    <property type="component" value="Unassembled WGS sequence"/>
</dbReference>
<evidence type="ECO:0000256" key="1">
    <source>
        <dbReference type="ARBA" id="ARBA00004245"/>
    </source>
</evidence>
<keyword evidence="13" id="KW-0808">Transferase</keyword>
<dbReference type="GO" id="GO:0016301">
    <property type="term" value="F:kinase activity"/>
    <property type="evidence" value="ECO:0007669"/>
    <property type="project" value="UniProtKB-KW"/>
</dbReference>
<feature type="non-terminal residue" evidence="13">
    <location>
        <position position="228"/>
    </location>
</feature>
<evidence type="ECO:0000313" key="13">
    <source>
        <dbReference type="EMBL" id="KAI5610823.1"/>
    </source>
</evidence>
<feature type="compositionally biased region" description="Basic and acidic residues" evidence="12">
    <location>
        <begin position="79"/>
        <end position="95"/>
    </location>
</feature>
<dbReference type="Pfam" id="PF02063">
    <property type="entry name" value="MARCKS"/>
    <property type="match status" value="1"/>
</dbReference>
<keyword evidence="6" id="KW-0112">Calmodulin-binding</keyword>
<feature type="non-terminal residue" evidence="13">
    <location>
        <position position="1"/>
    </location>
</feature>
<evidence type="ECO:0000256" key="8">
    <source>
        <dbReference type="ARBA" id="ARBA00023203"/>
    </source>
</evidence>
<comment type="caution">
    <text evidence="13">The sequence shown here is derived from an EMBL/GenBank/DDBJ whole genome shotgun (WGS) entry which is preliminary data.</text>
</comment>
<reference evidence="13" key="1">
    <citation type="submission" date="2018-07" db="EMBL/GenBank/DDBJ databases">
        <title>Comparative genomics of catfishes provides insights into carnivory and benthic adaptation.</title>
        <authorList>
            <person name="Zhang Y."/>
            <person name="Wang D."/>
            <person name="Peng Z."/>
            <person name="Zheng S."/>
            <person name="Shao F."/>
            <person name="Tao W."/>
        </authorList>
    </citation>
    <scope>NUCLEOTIDE SEQUENCE</scope>
    <source>
        <strain evidence="13">Chongqing</strain>
    </source>
</reference>
<evidence type="ECO:0000256" key="4">
    <source>
        <dbReference type="ARBA" id="ARBA00022490"/>
    </source>
</evidence>
<sequence>RSRSLFVHSFGVSLLRVNIFFSPLGESMGAQAAKNGAKEETAVEKANGQENGHAKTNGNASPTADGAAEEVQVNGKQLAEGEVKPEDGAAEKPPEEGATESSPVANGEDSSKPEENGSASGSSSEPAKQKKRFSFKKPFKLSGFSFKKSAKKEAEPEEAAAPAEEGKDKAESEEAKPEASEGENEEAAEGAKADQPSGDEEKKTSEEEKPETPAEEKPAEAAAAAAAE</sequence>
<dbReference type="AlphaFoldDB" id="A0AAD5A6C8"/>
<dbReference type="GO" id="GO:0051015">
    <property type="term" value="F:actin filament binding"/>
    <property type="evidence" value="ECO:0007669"/>
    <property type="project" value="TreeGrafter"/>
</dbReference>
<keyword evidence="9" id="KW-0206">Cytoskeleton</keyword>
<evidence type="ECO:0000256" key="12">
    <source>
        <dbReference type="SAM" id="MobiDB-lite"/>
    </source>
</evidence>
<evidence type="ECO:0000256" key="10">
    <source>
        <dbReference type="ARBA" id="ARBA00023288"/>
    </source>
</evidence>
<organism evidence="13 14">
    <name type="scientific">Silurus asotus</name>
    <name type="common">Amur catfish</name>
    <name type="synonym">Parasilurus asotus</name>
    <dbReference type="NCBI Taxonomy" id="30991"/>
    <lineage>
        <taxon>Eukaryota</taxon>
        <taxon>Metazoa</taxon>
        <taxon>Chordata</taxon>
        <taxon>Craniata</taxon>
        <taxon>Vertebrata</taxon>
        <taxon>Euteleostomi</taxon>
        <taxon>Actinopterygii</taxon>
        <taxon>Neopterygii</taxon>
        <taxon>Teleostei</taxon>
        <taxon>Ostariophysi</taxon>
        <taxon>Siluriformes</taxon>
        <taxon>Siluridae</taxon>
        <taxon>Silurus</taxon>
    </lineage>
</organism>
<evidence type="ECO:0000256" key="6">
    <source>
        <dbReference type="ARBA" id="ARBA00022860"/>
    </source>
</evidence>
<evidence type="ECO:0000256" key="7">
    <source>
        <dbReference type="ARBA" id="ARBA00023136"/>
    </source>
</evidence>
<name>A0AAD5A6C8_SILAS</name>
<dbReference type="PANTHER" id="PTHR14353">
    <property type="entry name" value="MYRISTOYLATED ALANINE-RICH C-KINASE SUBSTRATE MARCKS"/>
    <property type="match status" value="1"/>
</dbReference>